<comment type="caution">
    <text evidence="2">The sequence shown here is derived from an EMBL/GenBank/DDBJ whole genome shotgun (WGS) entry which is preliminary data.</text>
</comment>
<dbReference type="AlphaFoldDB" id="A0AA86QMT9"/>
<dbReference type="EMBL" id="CATOUU010000918">
    <property type="protein sequence ID" value="CAI9959482.1"/>
    <property type="molecule type" value="Genomic_DNA"/>
</dbReference>
<sequence length="324" mass="37213">MSQRISVDQMDVSEQLQKLCGSLLQTDLQIVFYNKNAIISLYKYQVKLFVLTDIELSQSSLQTELNEAEYTEQQHKLLNATSVGFLLNGVSYYQTSINQIDSQLSELQLTKSNNKLSIIIGSIIALILLLTLITISTVCFVKKQKKTKQQQKQQFKQQQMIISKRLESYKTSQSISQCVQIIDNLQPRELDESQTTHKAMLHPLKHVNDSFASTKSLLTNYSTLKIQSVVEDNTNVDFTNLDNEQSDQSLNQQKSQLNIFEYLNNNSIKPDDNSKKSSYNKMIKQYNENNAIQHQHQVVKQGHNSIVSEQMQSLYKKLGVKYLE</sequence>
<keyword evidence="1" id="KW-0472">Membrane</keyword>
<keyword evidence="1" id="KW-1133">Transmembrane helix</keyword>
<protein>
    <submittedName>
        <fullName evidence="3">Hypothetical_protein</fullName>
    </submittedName>
</protein>
<dbReference type="Proteomes" id="UP001642409">
    <property type="component" value="Unassembled WGS sequence"/>
</dbReference>
<gene>
    <name evidence="3" type="ORF">HINF_LOCUS31631</name>
    <name evidence="2" type="ORF">HINF_LOCUS47127</name>
</gene>
<evidence type="ECO:0000313" key="3">
    <source>
        <dbReference type="EMBL" id="CAL6028073.1"/>
    </source>
</evidence>
<evidence type="ECO:0000313" key="2">
    <source>
        <dbReference type="EMBL" id="CAI9959482.1"/>
    </source>
</evidence>
<keyword evidence="1" id="KW-0812">Transmembrane</keyword>
<reference evidence="2" key="1">
    <citation type="submission" date="2023-06" db="EMBL/GenBank/DDBJ databases">
        <authorList>
            <person name="Kurt Z."/>
        </authorList>
    </citation>
    <scope>NUCLEOTIDE SEQUENCE</scope>
</reference>
<accession>A0AA86QMT9</accession>
<name>A0AA86QMT9_9EUKA</name>
<keyword evidence="4" id="KW-1185">Reference proteome</keyword>
<proteinExistence type="predicted"/>
<feature type="transmembrane region" description="Helical" evidence="1">
    <location>
        <begin position="116"/>
        <end position="141"/>
    </location>
</feature>
<evidence type="ECO:0000313" key="4">
    <source>
        <dbReference type="Proteomes" id="UP001642409"/>
    </source>
</evidence>
<evidence type="ECO:0000256" key="1">
    <source>
        <dbReference type="SAM" id="Phobius"/>
    </source>
</evidence>
<organism evidence="2">
    <name type="scientific">Hexamita inflata</name>
    <dbReference type="NCBI Taxonomy" id="28002"/>
    <lineage>
        <taxon>Eukaryota</taxon>
        <taxon>Metamonada</taxon>
        <taxon>Diplomonadida</taxon>
        <taxon>Hexamitidae</taxon>
        <taxon>Hexamitinae</taxon>
        <taxon>Hexamita</taxon>
    </lineage>
</organism>
<dbReference type="EMBL" id="CAXDID020000106">
    <property type="protein sequence ID" value="CAL6028073.1"/>
    <property type="molecule type" value="Genomic_DNA"/>
</dbReference>
<reference evidence="3 4" key="2">
    <citation type="submission" date="2024-07" db="EMBL/GenBank/DDBJ databases">
        <authorList>
            <person name="Akdeniz Z."/>
        </authorList>
    </citation>
    <scope>NUCLEOTIDE SEQUENCE [LARGE SCALE GENOMIC DNA]</scope>
</reference>